<comment type="caution">
    <text evidence="1">The sequence shown here is derived from an EMBL/GenBank/DDBJ whole genome shotgun (WGS) entry which is preliminary data.</text>
</comment>
<evidence type="ECO:0000313" key="2">
    <source>
        <dbReference type="Proteomes" id="UP001597042"/>
    </source>
</evidence>
<dbReference type="EMBL" id="JBHTIM010000001">
    <property type="protein sequence ID" value="MFD0780756.1"/>
    <property type="molecule type" value="Genomic_DNA"/>
</dbReference>
<dbReference type="RefSeq" id="WP_378751009.1">
    <property type="nucleotide sequence ID" value="NZ_JBHSSV010000004.1"/>
</dbReference>
<accession>A0ABW2ZQ52</accession>
<reference evidence="2" key="1">
    <citation type="journal article" date="2019" name="Int. J. Syst. Evol. Microbiol.">
        <title>The Global Catalogue of Microorganisms (GCM) 10K type strain sequencing project: providing services to taxonomists for standard genome sequencing and annotation.</title>
        <authorList>
            <consortium name="The Broad Institute Genomics Platform"/>
            <consortium name="The Broad Institute Genome Sequencing Center for Infectious Disease"/>
            <person name="Wu L."/>
            <person name="Ma J."/>
        </authorList>
    </citation>
    <scope>NUCLEOTIDE SEQUENCE [LARGE SCALE GENOMIC DNA]</scope>
    <source>
        <strain evidence="2">CCUG 50754</strain>
    </source>
</reference>
<proteinExistence type="predicted"/>
<dbReference type="Proteomes" id="UP001597042">
    <property type="component" value="Unassembled WGS sequence"/>
</dbReference>
<keyword evidence="2" id="KW-1185">Reference proteome</keyword>
<organism evidence="1 2">
    <name type="scientific">Microbacterium koreense</name>
    <dbReference type="NCBI Taxonomy" id="323761"/>
    <lineage>
        <taxon>Bacteria</taxon>
        <taxon>Bacillati</taxon>
        <taxon>Actinomycetota</taxon>
        <taxon>Actinomycetes</taxon>
        <taxon>Micrococcales</taxon>
        <taxon>Microbacteriaceae</taxon>
        <taxon>Microbacterium</taxon>
    </lineage>
</organism>
<evidence type="ECO:0000313" key="1">
    <source>
        <dbReference type="EMBL" id="MFD0780756.1"/>
    </source>
</evidence>
<evidence type="ECO:0008006" key="3">
    <source>
        <dbReference type="Google" id="ProtNLM"/>
    </source>
</evidence>
<gene>
    <name evidence="1" type="ORF">ACFQZV_05505</name>
</gene>
<sequence>MGASAVFVGAVALSMLDQPWWALPAALCAAVLAVGAITGRCLGDLIPVDAADTTPTNTLGYDEAPQPIAVDVTAGSSEKRMTP</sequence>
<name>A0ABW2ZQ52_9MICO</name>
<protein>
    <recommendedName>
        <fullName evidence="3">DUF2892 domain-containing protein</fullName>
    </recommendedName>
</protein>